<dbReference type="InterPro" id="IPR007253">
    <property type="entry name" value="Cell_wall-bd_2"/>
</dbReference>
<dbReference type="eggNOG" id="COG3858">
    <property type="taxonomic scope" value="Bacteria"/>
</dbReference>
<dbReference type="AlphaFoldDB" id="F0SZU6"/>
<dbReference type="PANTHER" id="PTHR30032">
    <property type="entry name" value="N-ACETYLMURAMOYL-L-ALANINE AMIDASE-RELATED"/>
    <property type="match status" value="1"/>
</dbReference>
<keyword evidence="3" id="KW-1185">Reference proteome</keyword>
<organism evidence="2 3">
    <name type="scientific">Syntrophobotulus glycolicus (strain DSM 8271 / FlGlyR)</name>
    <dbReference type="NCBI Taxonomy" id="645991"/>
    <lineage>
        <taxon>Bacteria</taxon>
        <taxon>Bacillati</taxon>
        <taxon>Bacillota</taxon>
        <taxon>Clostridia</taxon>
        <taxon>Eubacteriales</taxon>
        <taxon>Desulfitobacteriaceae</taxon>
        <taxon>Syntrophobotulus</taxon>
    </lineage>
</organism>
<dbReference type="InterPro" id="IPR001223">
    <property type="entry name" value="Glyco_hydro18_cat"/>
</dbReference>
<dbReference type="eggNOG" id="COG2247">
    <property type="taxonomic scope" value="Bacteria"/>
</dbReference>
<dbReference type="OrthoDB" id="9813450at2"/>
<dbReference type="GO" id="GO:0008061">
    <property type="term" value="F:chitin binding"/>
    <property type="evidence" value="ECO:0007669"/>
    <property type="project" value="InterPro"/>
</dbReference>
<reference evidence="3" key="2">
    <citation type="submission" date="2011-02" db="EMBL/GenBank/DDBJ databases">
        <title>The complete genome of Syntrophobotulus glycolicus DSM 8271.</title>
        <authorList>
            <person name="Lucas S."/>
            <person name="Copeland A."/>
            <person name="Lapidus A."/>
            <person name="Bruce D."/>
            <person name="Goodwin L."/>
            <person name="Pitluck S."/>
            <person name="Kyrpides N."/>
            <person name="Mavromatis K."/>
            <person name="Pagani I."/>
            <person name="Ivanova N."/>
            <person name="Mikhailova N."/>
            <person name="Chertkov O."/>
            <person name="Held B."/>
            <person name="Detter J.C."/>
            <person name="Tapia R."/>
            <person name="Han C."/>
            <person name="Land M."/>
            <person name="Hauser L."/>
            <person name="Markowitz V."/>
            <person name="Cheng J.-F."/>
            <person name="Hugenholtz P."/>
            <person name="Woyke T."/>
            <person name="Wu D."/>
            <person name="Spring S."/>
            <person name="Schroeder M."/>
            <person name="Brambilla E."/>
            <person name="Klenk H.-P."/>
            <person name="Eisen J.A."/>
        </authorList>
    </citation>
    <scope>NUCLEOTIDE SEQUENCE [LARGE SCALE GENOMIC DNA]</scope>
    <source>
        <strain evidence="3">DSM 8271 / FlGlyR</strain>
    </source>
</reference>
<feature type="domain" description="GH18" evidence="1">
    <location>
        <begin position="354"/>
        <end position="687"/>
    </location>
</feature>
<dbReference type="SUPFAM" id="SSF51445">
    <property type="entry name" value="(Trans)glycosidases"/>
    <property type="match status" value="1"/>
</dbReference>
<proteinExistence type="predicted"/>
<accession>F0SZU6</accession>
<evidence type="ECO:0000313" key="3">
    <source>
        <dbReference type="Proteomes" id="UP000007488"/>
    </source>
</evidence>
<dbReference type="STRING" id="645991.Sgly_2998"/>
<dbReference type="KEGG" id="sgy:Sgly_2998"/>
<dbReference type="EMBL" id="CP002547">
    <property type="protein sequence ID" value="ADY57267.1"/>
    <property type="molecule type" value="Genomic_DNA"/>
</dbReference>
<reference evidence="2 3" key="1">
    <citation type="journal article" date="2011" name="Stand. Genomic Sci.">
        <title>Complete genome sequence of Syntrophobotulus glycolicus type strain (FlGlyR).</title>
        <authorList>
            <person name="Han C."/>
            <person name="Mwirichia R."/>
            <person name="Chertkov O."/>
            <person name="Held B."/>
            <person name="Lapidus A."/>
            <person name="Nolan M."/>
            <person name="Lucas S."/>
            <person name="Hammon N."/>
            <person name="Deshpande S."/>
            <person name="Cheng J.F."/>
            <person name="Tapia R."/>
            <person name="Goodwin L."/>
            <person name="Pitluck S."/>
            <person name="Huntemann M."/>
            <person name="Liolios K."/>
            <person name="Ivanova N."/>
            <person name="Pagani I."/>
            <person name="Mavromatis K."/>
            <person name="Ovchinikova G."/>
            <person name="Pati A."/>
            <person name="Chen A."/>
            <person name="Palaniappan K."/>
            <person name="Land M."/>
            <person name="Hauser L."/>
            <person name="Brambilla E.M."/>
            <person name="Rohde M."/>
            <person name="Spring S."/>
            <person name="Sikorski J."/>
            <person name="Goker M."/>
            <person name="Woyke T."/>
            <person name="Bristow J."/>
            <person name="Eisen J.A."/>
            <person name="Markowitz V."/>
            <person name="Hugenholtz P."/>
            <person name="Kyrpides N.C."/>
            <person name="Klenk H.P."/>
            <person name="Detter J.C."/>
        </authorList>
    </citation>
    <scope>NUCLEOTIDE SEQUENCE [LARGE SCALE GENOMIC DNA]</scope>
    <source>
        <strain evidence="3">DSM 8271 / FlGlyR</strain>
    </source>
</reference>
<dbReference type="Gene3D" id="3.10.50.10">
    <property type="match status" value="1"/>
</dbReference>
<dbReference type="Pfam" id="PF00704">
    <property type="entry name" value="Glyco_hydro_18"/>
    <property type="match status" value="1"/>
</dbReference>
<keyword evidence="2" id="KW-0378">Hydrolase</keyword>
<sequence>MFNLFRSRHVRDRLSKTLTAAVLTGVFTLGSFLAPAPLIQAARAEDTTNVQRFGGSTRYETAVEISNKNWSEAYNVVLARGDDFPDALAGAVLANSPEVSGPLLLNDPKSLRSEVLAELKNLRTNRVYVLGGQGAVSETVVQELKANSIDVTRIDGSNRYDTAAKIAKTALSSSQKAYVVSGSNYADALSISSYAAAQQIPLLLTAKDSVPAETLEALQALGVSQVTLVGGEGVISPASAGQLESAGFTVSRLAGEDRYLTNAQVLKSLDFDLDNLVVATGASFPDALAGSVLAAKHDGPILLVPQNDKQIPSQITDYLNTNRSGLKNIFILGGWGVINYKVAGVVVSGSATSRISLHFWDGYGSVQNYREELNLVPGNVVDYINVLSPNYAGSLKDDGSFGYRDPLTVYDAQNITALGQSKGARVTPLVLGSGTQVDKILASAAYRQNFIDSAVKMLSQTKADGIVVNLEILAPASKDGLTTLMKDLYAKLHPLNKLVLISVMPRTSETAEPWLKAFDYAAISPYTDYVQIMTYDKHYSTSAPGPIAPLDWMRSVLSYAVQQIPREKILMGVPYYGRAWTGNEQDGYTSLSLSWNKAVNEIAAAKGITISRETTATDPVGVPTFSYTDDEGKVRKVYFDDAQSWNEKLKLLDQFQIGGVAPWSMLWANEGSAQVIYPLIKQSLKAE</sequence>
<dbReference type="GO" id="GO:0016787">
    <property type="term" value="F:hydrolase activity"/>
    <property type="evidence" value="ECO:0007669"/>
    <property type="project" value="UniProtKB-KW"/>
</dbReference>
<dbReference type="SMART" id="SM00636">
    <property type="entry name" value="Glyco_18"/>
    <property type="match status" value="1"/>
</dbReference>
<protein>
    <submittedName>
        <fullName evidence="2">Glycoside hydrolase family 18</fullName>
    </submittedName>
</protein>
<evidence type="ECO:0000259" key="1">
    <source>
        <dbReference type="PROSITE" id="PS51910"/>
    </source>
</evidence>
<dbReference type="InterPro" id="IPR017853">
    <property type="entry name" value="GH"/>
</dbReference>
<dbReference type="Proteomes" id="UP000007488">
    <property type="component" value="Chromosome"/>
</dbReference>
<dbReference type="InterPro" id="IPR029070">
    <property type="entry name" value="Chitinase_insertion_sf"/>
</dbReference>
<dbReference type="Gene3D" id="3.20.20.80">
    <property type="entry name" value="Glycosidases"/>
    <property type="match status" value="1"/>
</dbReference>
<dbReference type="PANTHER" id="PTHR30032:SF8">
    <property type="entry name" value="GERMINATION-SPECIFIC N-ACETYLMURAMOYL-L-ALANINE AMIDASE"/>
    <property type="match status" value="1"/>
</dbReference>
<dbReference type="GO" id="GO:0005975">
    <property type="term" value="P:carbohydrate metabolic process"/>
    <property type="evidence" value="ECO:0007669"/>
    <property type="project" value="InterPro"/>
</dbReference>
<dbReference type="HOGENOM" id="CLU_401021_0_0_9"/>
<dbReference type="PROSITE" id="PS51910">
    <property type="entry name" value="GH18_2"/>
    <property type="match status" value="1"/>
</dbReference>
<dbReference type="Pfam" id="PF04122">
    <property type="entry name" value="CW_binding_2"/>
    <property type="match status" value="3"/>
</dbReference>
<gene>
    <name evidence="2" type="ordered locus">Sgly_2998</name>
</gene>
<evidence type="ECO:0000313" key="2">
    <source>
        <dbReference type="EMBL" id="ADY57267.1"/>
    </source>
</evidence>
<dbReference type="InterPro" id="IPR011583">
    <property type="entry name" value="Chitinase_II/V-like_cat"/>
</dbReference>
<dbReference type="Gene3D" id="3.40.50.12090">
    <property type="match status" value="2"/>
</dbReference>
<dbReference type="InterPro" id="IPR051922">
    <property type="entry name" value="Bact_Sporulation_Assoc"/>
</dbReference>
<dbReference type="RefSeq" id="WP_013626039.1">
    <property type="nucleotide sequence ID" value="NC_015172.1"/>
</dbReference>
<name>F0SZU6_SYNGF</name>